<dbReference type="SUPFAM" id="SSF56601">
    <property type="entry name" value="beta-lactamase/transpeptidase-like"/>
    <property type="match status" value="1"/>
</dbReference>
<dbReference type="Proteomes" id="UP000318717">
    <property type="component" value="Unassembled WGS sequence"/>
</dbReference>
<dbReference type="AlphaFoldDB" id="A0A4Y3HT08"/>
<dbReference type="InterPro" id="IPR012338">
    <property type="entry name" value="Beta-lactam/transpept-like"/>
</dbReference>
<dbReference type="Gene3D" id="3.40.710.10">
    <property type="entry name" value="DD-peptidase/beta-lactamase superfamily"/>
    <property type="match status" value="1"/>
</dbReference>
<accession>A0A4Y3HT08</accession>
<proteinExistence type="predicted"/>
<evidence type="ECO:0000313" key="3">
    <source>
        <dbReference type="Proteomes" id="UP000318717"/>
    </source>
</evidence>
<keyword evidence="3" id="KW-1185">Reference proteome</keyword>
<dbReference type="RefSeq" id="WP_141344216.1">
    <property type="nucleotide sequence ID" value="NZ_BJLF01000002.1"/>
</dbReference>
<comment type="caution">
    <text evidence="2">The sequence shown here is derived from an EMBL/GenBank/DDBJ whole genome shotgun (WGS) entry which is preliminary data.</text>
</comment>
<dbReference type="InterPro" id="IPR001466">
    <property type="entry name" value="Beta-lactam-related"/>
</dbReference>
<dbReference type="InterPro" id="IPR050789">
    <property type="entry name" value="Diverse_Enzym_Activities"/>
</dbReference>
<dbReference type="EMBL" id="BJLF01000002">
    <property type="protein sequence ID" value="GEA49882.1"/>
    <property type="molecule type" value="Genomic_DNA"/>
</dbReference>
<dbReference type="PANTHER" id="PTHR43283:SF7">
    <property type="entry name" value="BETA-LACTAMASE-RELATED DOMAIN-CONTAINING PROTEIN"/>
    <property type="match status" value="1"/>
</dbReference>
<evidence type="ECO:0000259" key="1">
    <source>
        <dbReference type="Pfam" id="PF00144"/>
    </source>
</evidence>
<dbReference type="PANTHER" id="PTHR43283">
    <property type="entry name" value="BETA-LACTAMASE-RELATED"/>
    <property type="match status" value="1"/>
</dbReference>
<dbReference type="Pfam" id="PF00144">
    <property type="entry name" value="Beta-lactamase"/>
    <property type="match status" value="1"/>
</dbReference>
<dbReference type="OrthoDB" id="5905992at2"/>
<organism evidence="2 3">
    <name type="scientific">Vibrio inusitatus NBRC 102082</name>
    <dbReference type="NCBI Taxonomy" id="1219070"/>
    <lineage>
        <taxon>Bacteria</taxon>
        <taxon>Pseudomonadati</taxon>
        <taxon>Pseudomonadota</taxon>
        <taxon>Gammaproteobacteria</taxon>
        <taxon>Vibrionales</taxon>
        <taxon>Vibrionaceae</taxon>
        <taxon>Vibrio</taxon>
    </lineage>
</organism>
<reference evidence="2 3" key="1">
    <citation type="submission" date="2019-06" db="EMBL/GenBank/DDBJ databases">
        <title>Whole genome shotgun sequence of Vibrio inusitatus NBRC 102082.</title>
        <authorList>
            <person name="Hosoyama A."/>
            <person name="Uohara A."/>
            <person name="Ohji S."/>
            <person name="Ichikawa N."/>
        </authorList>
    </citation>
    <scope>NUCLEOTIDE SEQUENCE [LARGE SCALE GENOMIC DNA]</scope>
    <source>
        <strain evidence="2 3">NBRC 102082</strain>
    </source>
</reference>
<feature type="domain" description="Beta-lactamase-related" evidence="1">
    <location>
        <begin position="103"/>
        <end position="394"/>
    </location>
</feature>
<sequence>MKNYLSKQLVAVGIITTLTGGVASAFAEQSLIDHPLQSDVTAGVTLENWQQNRGYGLRNFQHITRDLISANAEKVRELKIESDYVIDELPIVKALANHRAIDSFVILRGDKIVFEKYANGVTPRTPHMAMSASKTTVNLLAGKAVADGKLNMSDKVEKYIPEIGAGYRGRTVSEILSMDVYHEFDEFTAYTAKQGTRLRKMLDVEEATLGWEPSSHTDMNRREFIATFEAGHENGSNINKTGHYFYTTANTDLGAWIVERATGIPTQTAMRNILHAIGGENTTYISTDKTGVPITGGGLIMTPRDWARYGMLLANGGIGVNGEIVGGGTAWMKDTMTNGSVPIGVESWSYYNSSYTSSLGFGHPGWGGQWIFADPESDTVVAIFAGLQGPNPADSEFANSLLSASHEVVNYHRAMDKETK</sequence>
<name>A0A4Y3HT08_9VIBR</name>
<evidence type="ECO:0000313" key="2">
    <source>
        <dbReference type="EMBL" id="GEA49882.1"/>
    </source>
</evidence>
<protein>
    <recommendedName>
        <fullName evidence="1">Beta-lactamase-related domain-containing protein</fullName>
    </recommendedName>
</protein>
<gene>
    <name evidence="2" type="ORF">VIN01S_06860</name>
</gene>